<dbReference type="SUPFAM" id="SSF56219">
    <property type="entry name" value="DNase I-like"/>
    <property type="match status" value="1"/>
</dbReference>
<evidence type="ECO:0000313" key="3">
    <source>
        <dbReference type="Proteomes" id="UP001443914"/>
    </source>
</evidence>
<name>A0AAW1J2C4_SAPOF</name>
<dbReference type="GO" id="GO:0003824">
    <property type="term" value="F:catalytic activity"/>
    <property type="evidence" value="ECO:0007669"/>
    <property type="project" value="InterPro"/>
</dbReference>
<dbReference type="Proteomes" id="UP001443914">
    <property type="component" value="Unassembled WGS sequence"/>
</dbReference>
<proteinExistence type="predicted"/>
<protein>
    <recommendedName>
        <fullName evidence="1">Endonuclease/exonuclease/phosphatase domain-containing protein</fullName>
    </recommendedName>
</protein>
<comment type="caution">
    <text evidence="2">The sequence shown here is derived from an EMBL/GenBank/DDBJ whole genome shotgun (WGS) entry which is preliminary data.</text>
</comment>
<dbReference type="InterPro" id="IPR005135">
    <property type="entry name" value="Endo/exonuclease/phosphatase"/>
</dbReference>
<accession>A0AAW1J2C4</accession>
<dbReference type="Gene3D" id="3.60.10.10">
    <property type="entry name" value="Endonuclease/exonuclease/phosphatase"/>
    <property type="match status" value="1"/>
</dbReference>
<evidence type="ECO:0000259" key="1">
    <source>
        <dbReference type="Pfam" id="PF03372"/>
    </source>
</evidence>
<dbReference type="InterPro" id="IPR036691">
    <property type="entry name" value="Endo/exonu/phosph_ase_sf"/>
</dbReference>
<gene>
    <name evidence="2" type="ORF">RND81_08G043800</name>
</gene>
<dbReference type="EMBL" id="JBDFQZ010000008">
    <property type="protein sequence ID" value="KAK9697532.1"/>
    <property type="molecule type" value="Genomic_DNA"/>
</dbReference>
<dbReference type="PANTHER" id="PTHR33710:SF79">
    <property type="entry name" value="OS06G0205337 PROTEIN"/>
    <property type="match status" value="1"/>
</dbReference>
<dbReference type="AlphaFoldDB" id="A0AAW1J2C4"/>
<sequence>MKGLVWNCRGLNNPLAPTRSKIRTVLSMLYFDFIFLMETKCNAENVYPLCRPFGFNNFVGVDAIGSSGGLLLGWKSEARIRSMHKYSNFIFCKVQQCKNIFWYLCLVYGNPSVSSRDSVWSEIGGWLDHCEKPTLLIGDFNQVEFSWDKLSKTTGRIDGADAFFEWRQKHKLFEVLFKGPRFAWCNNREGIDRVYERLDKAYVTDGWGRLFPNVRVKHYPIQLSDHAPIEIDTNLTHDNLRRPYKVQAWNFEYEECLKIVTHSWEQNYAAGSAAFMLARKLGGVRNSLRVWSKEKRREYGKVWSDFDDNLALALEDTFNGGSTEKYNEEHNKVREFSRVAAIYWKQRSKLRWTVDGDTCTKFFFN</sequence>
<keyword evidence="3" id="KW-1185">Reference proteome</keyword>
<dbReference type="PANTHER" id="PTHR33710">
    <property type="entry name" value="BNAC02G09200D PROTEIN"/>
    <property type="match status" value="1"/>
</dbReference>
<reference evidence="2" key="1">
    <citation type="submission" date="2024-03" db="EMBL/GenBank/DDBJ databases">
        <title>WGS assembly of Saponaria officinalis var. Norfolk2.</title>
        <authorList>
            <person name="Jenkins J."/>
            <person name="Shu S."/>
            <person name="Grimwood J."/>
            <person name="Barry K."/>
            <person name="Goodstein D."/>
            <person name="Schmutz J."/>
            <person name="Leebens-Mack J."/>
            <person name="Osbourn A."/>
        </authorList>
    </citation>
    <scope>NUCLEOTIDE SEQUENCE [LARGE SCALE GENOMIC DNA]</scope>
    <source>
        <strain evidence="2">JIC</strain>
    </source>
</reference>
<feature type="domain" description="Endonuclease/exonuclease/phosphatase" evidence="1">
    <location>
        <begin position="5"/>
        <end position="226"/>
    </location>
</feature>
<evidence type="ECO:0000313" key="2">
    <source>
        <dbReference type="EMBL" id="KAK9697532.1"/>
    </source>
</evidence>
<organism evidence="2 3">
    <name type="scientific">Saponaria officinalis</name>
    <name type="common">Common soapwort</name>
    <name type="synonym">Lychnis saponaria</name>
    <dbReference type="NCBI Taxonomy" id="3572"/>
    <lineage>
        <taxon>Eukaryota</taxon>
        <taxon>Viridiplantae</taxon>
        <taxon>Streptophyta</taxon>
        <taxon>Embryophyta</taxon>
        <taxon>Tracheophyta</taxon>
        <taxon>Spermatophyta</taxon>
        <taxon>Magnoliopsida</taxon>
        <taxon>eudicotyledons</taxon>
        <taxon>Gunneridae</taxon>
        <taxon>Pentapetalae</taxon>
        <taxon>Caryophyllales</taxon>
        <taxon>Caryophyllaceae</taxon>
        <taxon>Caryophylleae</taxon>
        <taxon>Saponaria</taxon>
    </lineage>
</organism>
<dbReference type="Pfam" id="PF03372">
    <property type="entry name" value="Exo_endo_phos"/>
    <property type="match status" value="1"/>
</dbReference>